<dbReference type="EMBL" id="CP003740">
    <property type="protein sequence ID" value="AGI67890.1"/>
    <property type="molecule type" value="Genomic_DNA"/>
</dbReference>
<dbReference type="KEGG" id="oat:OAN307_c22660"/>
<evidence type="ECO:0000256" key="3">
    <source>
        <dbReference type="ARBA" id="ARBA00022679"/>
    </source>
</evidence>
<gene>
    <name evidence="5 6" type="primary">cbiD</name>
    <name evidence="6" type="ORF">OAN307_c22660</name>
</gene>
<evidence type="ECO:0000313" key="6">
    <source>
        <dbReference type="EMBL" id="AGI67890.1"/>
    </source>
</evidence>
<evidence type="ECO:0000256" key="2">
    <source>
        <dbReference type="ARBA" id="ARBA00022603"/>
    </source>
</evidence>
<dbReference type="AlphaFoldDB" id="M9RDJ8"/>
<dbReference type="SUPFAM" id="SSF111342">
    <property type="entry name" value="CbiD-like"/>
    <property type="match status" value="1"/>
</dbReference>
<evidence type="ECO:0000256" key="4">
    <source>
        <dbReference type="ARBA" id="ARBA00022691"/>
    </source>
</evidence>
<comment type="similarity">
    <text evidence="5">Belongs to the CbiD family.</text>
</comment>
<evidence type="ECO:0000256" key="5">
    <source>
        <dbReference type="HAMAP-Rule" id="MF_00787"/>
    </source>
</evidence>
<sequence>MTRISPTQIGGPQLRRGWTTGACATAATKAALIGLWGGAFPSMVSITLPKGETPEFPVIGVVLGDGWAEAGIVKDAGDDPDVTHGVTVIVRVERSTGGVVFSAGLGVGTVTRAGLPIGVGEPAINPVPRAMMDEMVAEMASEYGQNPDIEITVSIPNGAEITLKTWNPRLGIKGGLSILGTTGIVRPFSCAAWIASIHRGIDVARADGQTHMAGCTGNTSEKIVQALYGLPDHAMLDMGDFVGGMVKYMRRNPVARLTIGGGIGKMTKLAQGAVDLHSGRSQVDFDVLADWAGIGRVAQANTALEAYEIAGAPLAARVAKEAVGQAALQFREAVPMLDVVIIDRAGNIIGQATK</sequence>
<comment type="pathway">
    <text evidence="5">Cofactor biosynthesis; adenosylcobalamin biosynthesis; cob(II)yrinate a,c-diamide from sirohydrochlorin (anaerobic route): step 6/10.</text>
</comment>
<dbReference type="GO" id="GO:0032259">
    <property type="term" value="P:methylation"/>
    <property type="evidence" value="ECO:0007669"/>
    <property type="project" value="UniProtKB-KW"/>
</dbReference>
<dbReference type="OrthoDB" id="6439987at2"/>
<dbReference type="PANTHER" id="PTHR35863">
    <property type="entry name" value="COBALT-PRECORRIN-5B C(1)-METHYLTRANSFERASE"/>
    <property type="match status" value="1"/>
</dbReference>
<dbReference type="PANTHER" id="PTHR35863:SF1">
    <property type="entry name" value="COBALT-PRECORRIN-5B C(1)-METHYLTRANSFERASE"/>
    <property type="match status" value="1"/>
</dbReference>
<dbReference type="Pfam" id="PF01888">
    <property type="entry name" value="CbiD"/>
    <property type="match status" value="1"/>
</dbReference>
<keyword evidence="3 5" id="KW-0808">Transferase</keyword>
<dbReference type="RefSeq" id="WP_015499912.1">
    <property type="nucleotide sequence ID" value="NC_020911.1"/>
</dbReference>
<keyword evidence="7" id="KW-1185">Reference proteome</keyword>
<dbReference type="NCBIfam" id="NF000849">
    <property type="entry name" value="PRK00075.1-1"/>
    <property type="match status" value="1"/>
</dbReference>
<dbReference type="NCBIfam" id="TIGR00312">
    <property type="entry name" value="cbiD"/>
    <property type="match status" value="1"/>
</dbReference>
<dbReference type="HAMAP" id="MF_00787">
    <property type="entry name" value="CbiD"/>
    <property type="match status" value="1"/>
</dbReference>
<dbReference type="HOGENOM" id="CLU_041273_0_0_5"/>
<evidence type="ECO:0000313" key="7">
    <source>
        <dbReference type="Proteomes" id="UP000005307"/>
    </source>
</evidence>
<organism evidence="6 7">
    <name type="scientific">Octadecabacter antarcticus 307</name>
    <dbReference type="NCBI Taxonomy" id="391626"/>
    <lineage>
        <taxon>Bacteria</taxon>
        <taxon>Pseudomonadati</taxon>
        <taxon>Pseudomonadota</taxon>
        <taxon>Alphaproteobacteria</taxon>
        <taxon>Rhodobacterales</taxon>
        <taxon>Roseobacteraceae</taxon>
        <taxon>Octadecabacter</taxon>
    </lineage>
</organism>
<dbReference type="GO" id="GO:0019251">
    <property type="term" value="P:anaerobic cobalamin biosynthetic process"/>
    <property type="evidence" value="ECO:0007669"/>
    <property type="project" value="UniProtKB-UniRule"/>
</dbReference>
<reference evidence="6 7" key="1">
    <citation type="journal article" date="2013" name="PLoS ONE">
        <title>Poles Apart: Arctic and Antarctic Octadecabacter strains Share High Genome Plasticity and a New Type of Xanthorhodopsin.</title>
        <authorList>
            <person name="Vollmers J."/>
            <person name="Voget S."/>
            <person name="Dietrich S."/>
            <person name="Gollnow K."/>
            <person name="Smits M."/>
            <person name="Meyer K."/>
            <person name="Brinkhoff T."/>
            <person name="Simon M."/>
            <person name="Daniel R."/>
        </authorList>
    </citation>
    <scope>NUCLEOTIDE SEQUENCE [LARGE SCALE GENOMIC DNA]</scope>
    <source>
        <strain evidence="6 7">307</strain>
    </source>
</reference>
<protein>
    <recommendedName>
        <fullName evidence="5">Cobalt-precorrin-5B C(1)-methyltransferase</fullName>
        <ecNumber evidence="5">2.1.1.195</ecNumber>
    </recommendedName>
    <alternativeName>
        <fullName evidence="5">Cobalt-precorrin-6A synthase</fullName>
    </alternativeName>
</protein>
<dbReference type="EC" id="2.1.1.195" evidence="5"/>
<dbReference type="GO" id="GO:0043780">
    <property type="term" value="F:cobalt-precorrin-5B C1-methyltransferase activity"/>
    <property type="evidence" value="ECO:0007669"/>
    <property type="project" value="RHEA"/>
</dbReference>
<dbReference type="Gene3D" id="3.30.2110.10">
    <property type="entry name" value="CbiD-like"/>
    <property type="match status" value="1"/>
</dbReference>
<name>M9RDJ8_9RHOB</name>
<dbReference type="PIRSF" id="PIRSF026782">
    <property type="entry name" value="CbiD"/>
    <property type="match status" value="1"/>
</dbReference>
<dbReference type="UniPathway" id="UPA00148">
    <property type="reaction ID" value="UER00227"/>
</dbReference>
<dbReference type="InterPro" id="IPR002748">
    <property type="entry name" value="CbiD"/>
</dbReference>
<keyword evidence="1 5" id="KW-0169">Cobalamin biosynthesis</keyword>
<proteinExistence type="inferred from homology"/>
<keyword evidence="4 5" id="KW-0949">S-adenosyl-L-methionine</keyword>
<dbReference type="Proteomes" id="UP000005307">
    <property type="component" value="Chromosome"/>
</dbReference>
<keyword evidence="2 5" id="KW-0489">Methyltransferase</keyword>
<evidence type="ECO:0000256" key="1">
    <source>
        <dbReference type="ARBA" id="ARBA00022573"/>
    </source>
</evidence>
<accession>M9RDJ8</accession>
<dbReference type="eggNOG" id="COG1903">
    <property type="taxonomic scope" value="Bacteria"/>
</dbReference>
<dbReference type="InterPro" id="IPR036074">
    <property type="entry name" value="CbiD_sf"/>
</dbReference>
<dbReference type="STRING" id="391626.OAN307_c22660"/>
<comment type="catalytic activity">
    <reaction evidence="5">
        <text>Co-precorrin-5B + S-adenosyl-L-methionine = Co-precorrin-6A + S-adenosyl-L-homocysteine</text>
        <dbReference type="Rhea" id="RHEA:26285"/>
        <dbReference type="ChEBI" id="CHEBI:57856"/>
        <dbReference type="ChEBI" id="CHEBI:59789"/>
        <dbReference type="ChEBI" id="CHEBI:60063"/>
        <dbReference type="ChEBI" id="CHEBI:60064"/>
        <dbReference type="EC" id="2.1.1.195"/>
    </reaction>
</comment>
<comment type="function">
    <text evidence="5">Catalyzes the methylation of C-1 in cobalt-precorrin-5B to form cobalt-precorrin-6A.</text>
</comment>